<evidence type="ECO:0000256" key="5">
    <source>
        <dbReference type="ARBA" id="ARBA00022519"/>
    </source>
</evidence>
<feature type="domain" description="T2SS protein K first SAM-like" evidence="12">
    <location>
        <begin position="99"/>
        <end position="202"/>
    </location>
</feature>
<accession>A0A379ZWZ0</accession>
<evidence type="ECO:0000259" key="12">
    <source>
        <dbReference type="Pfam" id="PF21687"/>
    </source>
</evidence>
<evidence type="ECO:0000256" key="1">
    <source>
        <dbReference type="ARBA" id="ARBA00004533"/>
    </source>
</evidence>
<comment type="subcellular location">
    <subcellularLocation>
        <location evidence="1 10">Cell inner membrane</location>
    </subcellularLocation>
</comment>
<evidence type="ECO:0000256" key="2">
    <source>
        <dbReference type="ARBA" id="ARBA00007246"/>
    </source>
</evidence>
<proteinExistence type="inferred from homology"/>
<keyword evidence="4 10" id="KW-1003">Cell membrane</keyword>
<gene>
    <name evidence="13" type="ORF">NCTC11544_03008</name>
</gene>
<evidence type="ECO:0000256" key="6">
    <source>
        <dbReference type="ARBA" id="ARBA00022692"/>
    </source>
</evidence>
<dbReference type="InterPro" id="IPR045584">
    <property type="entry name" value="Pilin-like"/>
</dbReference>
<dbReference type="Pfam" id="PF21687">
    <property type="entry name" value="T2SSK_1st"/>
    <property type="match status" value="1"/>
</dbReference>
<dbReference type="InterPro" id="IPR049179">
    <property type="entry name" value="T2SSK_SAM-like_2nd"/>
</dbReference>
<dbReference type="EMBL" id="UGYN01000002">
    <property type="protein sequence ID" value="SUI68773.1"/>
    <property type="molecule type" value="Genomic_DNA"/>
</dbReference>
<name>A0A379ZWZ0_9GAMM</name>
<protein>
    <recommendedName>
        <fullName evidence="10">Type II secretion system protein K</fullName>
    </recommendedName>
</protein>
<dbReference type="PIRSF" id="PIRSF002786">
    <property type="entry name" value="XcpX"/>
    <property type="match status" value="1"/>
</dbReference>
<evidence type="ECO:0000256" key="3">
    <source>
        <dbReference type="ARBA" id="ARBA00022448"/>
    </source>
</evidence>
<keyword evidence="3 10" id="KW-0813">Transport</keyword>
<evidence type="ECO:0000256" key="4">
    <source>
        <dbReference type="ARBA" id="ARBA00022475"/>
    </source>
</evidence>
<feature type="domain" description="T2SS protein K second SAM-like" evidence="11">
    <location>
        <begin position="207"/>
        <end position="266"/>
    </location>
</feature>
<dbReference type="GO" id="GO:0009306">
    <property type="term" value="P:protein secretion"/>
    <property type="evidence" value="ECO:0007669"/>
    <property type="project" value="InterPro"/>
</dbReference>
<dbReference type="InterPro" id="IPR038072">
    <property type="entry name" value="GspK_central_sf"/>
</dbReference>
<keyword evidence="6" id="KW-0812">Transmembrane</keyword>
<evidence type="ECO:0000256" key="8">
    <source>
        <dbReference type="ARBA" id="ARBA00022989"/>
    </source>
</evidence>
<keyword evidence="9 10" id="KW-0472">Membrane</keyword>
<dbReference type="PANTHER" id="PTHR38831">
    <property type="entry name" value="TYPE II SECRETION SYSTEM PROTEIN K"/>
    <property type="match status" value="1"/>
</dbReference>
<evidence type="ECO:0000256" key="10">
    <source>
        <dbReference type="PIRNR" id="PIRNR002786"/>
    </source>
</evidence>
<dbReference type="Pfam" id="PF03934">
    <property type="entry name" value="T2SSK"/>
    <property type="match status" value="1"/>
</dbReference>
<dbReference type="AlphaFoldDB" id="A0A379ZWZ0"/>
<keyword evidence="8" id="KW-1133">Transmembrane helix</keyword>
<dbReference type="SUPFAM" id="SSF54523">
    <property type="entry name" value="Pili subunits"/>
    <property type="match status" value="1"/>
</dbReference>
<evidence type="ECO:0000256" key="9">
    <source>
        <dbReference type="ARBA" id="ARBA00023136"/>
    </source>
</evidence>
<dbReference type="SUPFAM" id="SSF158544">
    <property type="entry name" value="GspK insert domain-like"/>
    <property type="match status" value="2"/>
</dbReference>
<dbReference type="RefSeq" id="WP_115183703.1">
    <property type="nucleotide sequence ID" value="NZ_CAMKUF010000003.1"/>
</dbReference>
<dbReference type="Gene3D" id="3.30.1300.30">
    <property type="entry name" value="GSPII I/J protein-like"/>
    <property type="match status" value="1"/>
</dbReference>
<dbReference type="Proteomes" id="UP000255529">
    <property type="component" value="Unassembled WGS sequence"/>
</dbReference>
<evidence type="ECO:0000256" key="7">
    <source>
        <dbReference type="ARBA" id="ARBA00022927"/>
    </source>
</evidence>
<organism evidence="13 14">
    <name type="scientific">Serratia quinivorans</name>
    <dbReference type="NCBI Taxonomy" id="137545"/>
    <lineage>
        <taxon>Bacteria</taxon>
        <taxon>Pseudomonadati</taxon>
        <taxon>Pseudomonadota</taxon>
        <taxon>Gammaproteobacteria</taxon>
        <taxon>Enterobacterales</taxon>
        <taxon>Yersiniaceae</taxon>
        <taxon>Serratia</taxon>
    </lineage>
</organism>
<evidence type="ECO:0000259" key="11">
    <source>
        <dbReference type="Pfam" id="PF03934"/>
    </source>
</evidence>
<keyword evidence="7" id="KW-0653">Protein transport</keyword>
<dbReference type="NCBIfam" id="NF037980">
    <property type="entry name" value="T2SS_GspK"/>
    <property type="match status" value="1"/>
</dbReference>
<comment type="similarity">
    <text evidence="2 10">Belongs to the GSP K family.</text>
</comment>
<dbReference type="Gene3D" id="1.10.40.60">
    <property type="entry name" value="EpsJ-like"/>
    <property type="match status" value="1"/>
</dbReference>
<reference evidence="13 14" key="1">
    <citation type="submission" date="2018-06" db="EMBL/GenBank/DDBJ databases">
        <authorList>
            <consortium name="Pathogen Informatics"/>
            <person name="Doyle S."/>
        </authorList>
    </citation>
    <scope>NUCLEOTIDE SEQUENCE [LARGE SCALE GENOMIC DNA]</scope>
    <source>
        <strain evidence="13 14">NCTC11544</strain>
    </source>
</reference>
<dbReference type="PANTHER" id="PTHR38831:SF1">
    <property type="entry name" value="TYPE II SECRETION SYSTEM PROTEIN K-RELATED"/>
    <property type="match status" value="1"/>
</dbReference>
<dbReference type="GO" id="GO:0005886">
    <property type="term" value="C:plasma membrane"/>
    <property type="evidence" value="ECO:0007669"/>
    <property type="project" value="UniProtKB-SubCell"/>
</dbReference>
<evidence type="ECO:0000313" key="13">
    <source>
        <dbReference type="EMBL" id="SUI68773.1"/>
    </source>
</evidence>
<sequence length="318" mass="36132">MKKSRGMALLIVLLLLALMATLSMGIHQFWQLTFTRTLHAQTTFQAKWDLLAGEQFVRQLLVESLQEQTSVNLGQRWATPGMIHMEDRGISYVIKDAQACFNINTLRYHYLPDKQKSPPQDPPPAPPSEVKIDRDIARQVFGALLSNLAFTDDEIKGIGSAIEQRLMPENSLFTDVSELRAFPFIGRQQYLRLLPWLCALPERKPAININTLDEAQLPLLRALFLNQASDTQLKKWLNARPEAGWRALDDQDWQKALAGLRLSSPAGEKMLVTESRYFNVLLLTQDADAGYYLRSKLHYEKGRVTVKGRQTGQGEKVQ</sequence>
<evidence type="ECO:0000313" key="14">
    <source>
        <dbReference type="Proteomes" id="UP000255529"/>
    </source>
</evidence>
<keyword evidence="5 10" id="KW-0997">Cell inner membrane</keyword>
<dbReference type="InterPro" id="IPR049031">
    <property type="entry name" value="T2SSK_SAM-like_1st"/>
</dbReference>
<dbReference type="InterPro" id="IPR005628">
    <property type="entry name" value="GspK"/>
</dbReference>